<evidence type="ECO:0000256" key="11">
    <source>
        <dbReference type="ARBA" id="ARBA00022884"/>
    </source>
</evidence>
<dbReference type="EMBL" id="FUWV01000001">
    <property type="protein sequence ID" value="SJZ35453.1"/>
    <property type="molecule type" value="Genomic_DNA"/>
</dbReference>
<feature type="binding site" evidence="17">
    <location>
        <position position="335"/>
    </location>
    <ligand>
        <name>S-adenosyl-L-methionine</name>
        <dbReference type="ChEBI" id="CHEBI:59789"/>
    </ligand>
</feature>
<evidence type="ECO:0000256" key="3">
    <source>
        <dbReference type="ARBA" id="ARBA00005952"/>
    </source>
</evidence>
<dbReference type="FunFam" id="3.40.50.150:FF:000022">
    <property type="entry name" value="Ribosomal RNA small subunit methyltransferase B"/>
    <property type="match status" value="1"/>
</dbReference>
<keyword evidence="7 17" id="KW-0489">Methyltransferase</keyword>
<evidence type="ECO:0000313" key="20">
    <source>
        <dbReference type="Proteomes" id="UP000196365"/>
    </source>
</evidence>
<dbReference type="AlphaFoldDB" id="A0A1T4JZ58"/>
<dbReference type="InterPro" id="IPR023267">
    <property type="entry name" value="RCMT"/>
</dbReference>
<gene>
    <name evidence="19" type="ORF">SAMN02745973_00227</name>
</gene>
<dbReference type="SUPFAM" id="SSF53335">
    <property type="entry name" value="S-adenosyl-L-methionine-dependent methyltransferases"/>
    <property type="match status" value="1"/>
</dbReference>
<dbReference type="EC" id="2.1.1.176" evidence="4"/>
<dbReference type="GO" id="GO:0031564">
    <property type="term" value="P:transcription antitermination"/>
    <property type="evidence" value="ECO:0007669"/>
    <property type="project" value="UniProtKB-KW"/>
</dbReference>
<comment type="similarity">
    <text evidence="17">Belongs to the class I-like SAM-binding methyltransferase superfamily. RsmB/NOP family.</text>
</comment>
<dbReference type="InterPro" id="IPR006027">
    <property type="entry name" value="NusB_RsmB_TIM44"/>
</dbReference>
<dbReference type="Gene3D" id="3.40.50.150">
    <property type="entry name" value="Vaccinia Virus protein VP39"/>
    <property type="match status" value="1"/>
</dbReference>
<dbReference type="RefSeq" id="WP_087677671.1">
    <property type="nucleotide sequence ID" value="NZ_FUWV01000001.1"/>
</dbReference>
<protein>
    <recommendedName>
        <fullName evidence="4">16S rRNA (cytosine(967)-C(5))-methyltransferase</fullName>
        <ecNumber evidence="4">2.1.1.176</ecNumber>
    </recommendedName>
    <alternativeName>
        <fullName evidence="14">16S rRNA m5C967 methyltransferase</fullName>
    </alternativeName>
    <alternativeName>
        <fullName evidence="15">rRNA (cytosine-C(5)-)-methyltransferase RsmB</fullName>
    </alternativeName>
</protein>
<evidence type="ECO:0000256" key="9">
    <source>
        <dbReference type="ARBA" id="ARBA00022691"/>
    </source>
</evidence>
<evidence type="ECO:0000256" key="12">
    <source>
        <dbReference type="ARBA" id="ARBA00023015"/>
    </source>
</evidence>
<evidence type="ECO:0000256" key="17">
    <source>
        <dbReference type="PROSITE-ProRule" id="PRU01023"/>
    </source>
</evidence>
<dbReference type="NCBIfam" id="TIGR01951">
    <property type="entry name" value="nusB"/>
    <property type="match status" value="1"/>
</dbReference>
<dbReference type="Pfam" id="PF01189">
    <property type="entry name" value="Methyltr_RsmB-F"/>
    <property type="match status" value="1"/>
</dbReference>
<evidence type="ECO:0000256" key="5">
    <source>
        <dbReference type="ARBA" id="ARBA00022490"/>
    </source>
</evidence>
<keyword evidence="5" id="KW-0963">Cytoplasm</keyword>
<dbReference type="GO" id="GO:0005737">
    <property type="term" value="C:cytoplasm"/>
    <property type="evidence" value="ECO:0007669"/>
    <property type="project" value="UniProtKB-SubCell"/>
</dbReference>
<organism evidence="19 20">
    <name type="scientific">Garciella nitratireducens DSM 15102</name>
    <dbReference type="NCBI Taxonomy" id="1121911"/>
    <lineage>
        <taxon>Bacteria</taxon>
        <taxon>Bacillati</taxon>
        <taxon>Bacillota</taxon>
        <taxon>Clostridia</taxon>
        <taxon>Eubacteriales</taxon>
        <taxon>Eubacteriaceae</taxon>
        <taxon>Garciella</taxon>
    </lineage>
</organism>
<dbReference type="InterPro" id="IPR011023">
    <property type="entry name" value="Nop2p"/>
</dbReference>
<evidence type="ECO:0000256" key="8">
    <source>
        <dbReference type="ARBA" id="ARBA00022679"/>
    </source>
</evidence>
<keyword evidence="11 17" id="KW-0694">RNA-binding</keyword>
<sequence>MKNQDSLENPREVALKVLYKIDKNNAYSNICLKKILNHTSLKPLDRAFVTQLVYGVIKNKFRIDWIISQFSNTPIKKISPWVLNILRLGIYQMLYLDKIPQSAAVNESVKLGKKYGHKRISGFINGILRSISRSPQEILQPDKKDIVHFLSIYYSHPKWMVEKWIKEYGKDFTIDLLKKNNEAPSISVRTNTLKISRERLIDLLQKEDIVTKKGEWCPEAIILENISNIDKNKYFKEGLFQVQDQSSMLVAHVLNPKENQLVIDVCAAPGGKTTHIAQKMNNTGKIIARDIYDHKLSLIKQNRDRLGISNIILEKYNALEVDSDLIGQADRVLLDAPCSGLGIIRRKPDLKWNKCFNDIKKITILQYKMLENAGKYLKKGGILVYSTCTINPDENFNIVKKFLNKNSNFKIVPILPICEKMEKHKEIEEGYLQLFPNIDFVDGFFISKIQRFQ</sequence>
<evidence type="ECO:0000256" key="6">
    <source>
        <dbReference type="ARBA" id="ARBA00022552"/>
    </source>
</evidence>
<evidence type="ECO:0000256" key="7">
    <source>
        <dbReference type="ARBA" id="ARBA00022603"/>
    </source>
</evidence>
<dbReference type="InterPro" id="IPR001678">
    <property type="entry name" value="MeTrfase_RsmB-F_NOP2_dom"/>
</dbReference>
<comment type="subcellular location">
    <subcellularLocation>
        <location evidence="2">Cytoplasm</location>
    </subcellularLocation>
</comment>
<dbReference type="PANTHER" id="PTHR22807:SF53">
    <property type="entry name" value="RIBOSOMAL RNA SMALL SUBUNIT METHYLTRANSFERASE B-RELATED"/>
    <property type="match status" value="1"/>
</dbReference>
<evidence type="ECO:0000256" key="4">
    <source>
        <dbReference type="ARBA" id="ARBA00012140"/>
    </source>
</evidence>
<evidence type="ECO:0000256" key="15">
    <source>
        <dbReference type="ARBA" id="ARBA00031088"/>
    </source>
</evidence>
<dbReference type="FunFam" id="1.10.940.10:FF:000006">
    <property type="entry name" value="16S rRNA (Cytosine(967)-C(5))-methyltransferase RsmB"/>
    <property type="match status" value="1"/>
</dbReference>
<feature type="binding site" evidence="17">
    <location>
        <position position="290"/>
    </location>
    <ligand>
        <name>S-adenosyl-L-methionine</name>
        <dbReference type="ChEBI" id="CHEBI:59789"/>
    </ligand>
</feature>
<evidence type="ECO:0000256" key="10">
    <source>
        <dbReference type="ARBA" id="ARBA00022814"/>
    </source>
</evidence>
<dbReference type="NCBIfam" id="TIGR00446">
    <property type="entry name" value="nop2p"/>
    <property type="match status" value="1"/>
</dbReference>
<comment type="catalytic activity">
    <reaction evidence="16">
        <text>cytidine(967) in 16S rRNA + S-adenosyl-L-methionine = 5-methylcytidine(967) in 16S rRNA + S-adenosyl-L-homocysteine + H(+)</text>
        <dbReference type="Rhea" id="RHEA:42748"/>
        <dbReference type="Rhea" id="RHEA-COMP:10219"/>
        <dbReference type="Rhea" id="RHEA-COMP:10220"/>
        <dbReference type="ChEBI" id="CHEBI:15378"/>
        <dbReference type="ChEBI" id="CHEBI:57856"/>
        <dbReference type="ChEBI" id="CHEBI:59789"/>
        <dbReference type="ChEBI" id="CHEBI:74483"/>
        <dbReference type="ChEBI" id="CHEBI:82748"/>
        <dbReference type="EC" id="2.1.1.176"/>
    </reaction>
</comment>
<dbReference type="Pfam" id="PF22458">
    <property type="entry name" value="RsmF-B_ferredox"/>
    <property type="match status" value="1"/>
</dbReference>
<dbReference type="PROSITE" id="PS51686">
    <property type="entry name" value="SAM_MT_RSMB_NOP"/>
    <property type="match status" value="1"/>
</dbReference>
<proteinExistence type="inferred from homology"/>
<evidence type="ECO:0000256" key="13">
    <source>
        <dbReference type="ARBA" id="ARBA00023163"/>
    </source>
</evidence>
<dbReference type="Gene3D" id="1.10.940.10">
    <property type="entry name" value="NusB-like"/>
    <property type="match status" value="1"/>
</dbReference>
<evidence type="ECO:0000256" key="16">
    <source>
        <dbReference type="ARBA" id="ARBA00047283"/>
    </source>
</evidence>
<keyword evidence="8 17" id="KW-0808">Transferase</keyword>
<dbReference type="InterPro" id="IPR004573">
    <property type="entry name" value="rRNA_ssu_MeTfrase_B"/>
</dbReference>
<keyword evidence="6" id="KW-0698">rRNA processing</keyword>
<evidence type="ECO:0000313" key="19">
    <source>
        <dbReference type="EMBL" id="SJZ35453.1"/>
    </source>
</evidence>
<feature type="active site" description="Nucleophile" evidence="17">
    <location>
        <position position="388"/>
    </location>
</feature>
<dbReference type="InterPro" id="IPR029063">
    <property type="entry name" value="SAM-dependent_MTases_sf"/>
</dbReference>
<dbReference type="InterPro" id="IPR035926">
    <property type="entry name" value="NusB-like_sf"/>
</dbReference>
<keyword evidence="13" id="KW-0804">Transcription</keyword>
<evidence type="ECO:0000256" key="1">
    <source>
        <dbReference type="ARBA" id="ARBA00002724"/>
    </source>
</evidence>
<keyword evidence="10" id="KW-0889">Transcription antitermination</keyword>
<dbReference type="NCBIfam" id="TIGR00563">
    <property type="entry name" value="rsmB"/>
    <property type="match status" value="1"/>
</dbReference>
<dbReference type="Pfam" id="PF01029">
    <property type="entry name" value="NusB"/>
    <property type="match status" value="1"/>
</dbReference>
<feature type="binding site" evidence="17">
    <location>
        <begin position="266"/>
        <end position="272"/>
    </location>
    <ligand>
        <name>S-adenosyl-L-methionine</name>
        <dbReference type="ChEBI" id="CHEBI:59789"/>
    </ligand>
</feature>
<keyword evidence="9 17" id="KW-0949">S-adenosyl-L-methionine</keyword>
<comment type="caution">
    <text evidence="17">Lacks conserved residue(s) required for the propagation of feature annotation.</text>
</comment>
<evidence type="ECO:0000256" key="2">
    <source>
        <dbReference type="ARBA" id="ARBA00004496"/>
    </source>
</evidence>
<dbReference type="InterPro" id="IPR054728">
    <property type="entry name" value="RsmB-like_ferredoxin"/>
</dbReference>
<dbReference type="GO" id="GO:0006353">
    <property type="term" value="P:DNA-templated transcription termination"/>
    <property type="evidence" value="ECO:0007669"/>
    <property type="project" value="InterPro"/>
</dbReference>
<dbReference type="NCBIfam" id="NF011494">
    <property type="entry name" value="PRK14902.1"/>
    <property type="match status" value="1"/>
</dbReference>
<reference evidence="19 20" key="1">
    <citation type="submission" date="2017-02" db="EMBL/GenBank/DDBJ databases">
        <authorList>
            <person name="Peterson S.W."/>
        </authorList>
    </citation>
    <scope>NUCLEOTIDE SEQUENCE [LARGE SCALE GENOMIC DNA]</scope>
    <source>
        <strain evidence="19 20">DSM 15102</strain>
    </source>
</reference>
<dbReference type="SUPFAM" id="SSF48013">
    <property type="entry name" value="NusB-like"/>
    <property type="match status" value="1"/>
</dbReference>
<dbReference type="OrthoDB" id="9810297at2"/>
<dbReference type="FunFam" id="3.30.70.1170:FF:000003">
    <property type="entry name" value="16S rRNA (Cytosine(967)-C(5))-methyltransferase RsmB"/>
    <property type="match status" value="1"/>
</dbReference>
<dbReference type="CDD" id="cd02440">
    <property type="entry name" value="AdoMet_MTases"/>
    <property type="match status" value="1"/>
</dbReference>
<comment type="function">
    <text evidence="1">Specifically methylates the cytosine at position 967 (m5C967) of 16S rRNA.</text>
</comment>
<dbReference type="Gene3D" id="3.30.70.1170">
    <property type="entry name" value="Sun protein, domain 3"/>
    <property type="match status" value="1"/>
</dbReference>
<name>A0A1T4JZ58_9FIRM</name>
<feature type="domain" description="SAM-dependent MTase RsmB/NOP-type" evidence="18">
    <location>
        <begin position="176"/>
        <end position="452"/>
    </location>
</feature>
<evidence type="ECO:0000259" key="18">
    <source>
        <dbReference type="PROSITE" id="PS51686"/>
    </source>
</evidence>
<comment type="similarity">
    <text evidence="3">Belongs to the NusB family.</text>
</comment>
<keyword evidence="20" id="KW-1185">Reference proteome</keyword>
<dbReference type="Proteomes" id="UP000196365">
    <property type="component" value="Unassembled WGS sequence"/>
</dbReference>
<dbReference type="PANTHER" id="PTHR22807">
    <property type="entry name" value="NOP2 YEAST -RELATED NOL1/NOP2/FMU SUN DOMAIN-CONTAINING"/>
    <property type="match status" value="1"/>
</dbReference>
<dbReference type="GO" id="GO:0008649">
    <property type="term" value="F:rRNA methyltransferase activity"/>
    <property type="evidence" value="ECO:0007669"/>
    <property type="project" value="InterPro"/>
</dbReference>
<dbReference type="PRINTS" id="PR02008">
    <property type="entry name" value="RCMTFAMILY"/>
</dbReference>
<evidence type="ECO:0000256" key="14">
    <source>
        <dbReference type="ARBA" id="ARBA00030399"/>
    </source>
</evidence>
<dbReference type="InterPro" id="IPR011605">
    <property type="entry name" value="NusB_fam"/>
</dbReference>
<dbReference type="InterPro" id="IPR049560">
    <property type="entry name" value="MeTrfase_RsmB-F_NOP2_cat"/>
</dbReference>
<accession>A0A1T4JZ58</accession>
<keyword evidence="12" id="KW-0805">Transcription regulation</keyword>
<dbReference type="GO" id="GO:0003723">
    <property type="term" value="F:RNA binding"/>
    <property type="evidence" value="ECO:0007669"/>
    <property type="project" value="UniProtKB-UniRule"/>
</dbReference>